<keyword evidence="1" id="KW-1133">Transmembrane helix</keyword>
<name>A0A6N3AWS4_9FIRM</name>
<dbReference type="RefSeq" id="WP_156704492.1">
    <property type="nucleotide sequence ID" value="NZ_CACRUX010000033.1"/>
</dbReference>
<accession>A0A6N3AWS4</accession>
<sequence length="163" mass="18605">MQLSKGIKKERIIAFFRYVKENIFVIYGAILAIVIVSSLLFQLFCSAYIDSRAQNLVSVLKSMEIVQNYSVTSPTIEGGLFAQKGVYVVIKADKNKEEFSDELRQYFLSKNYTIDSISESGGINVYNDLYIINVGPIYKRDNSYTGKWMISIYYNNILATLNL</sequence>
<organism evidence="2">
    <name type="scientific">Veillonella ratti</name>
    <dbReference type="NCBI Taxonomy" id="103892"/>
    <lineage>
        <taxon>Bacteria</taxon>
        <taxon>Bacillati</taxon>
        <taxon>Bacillota</taxon>
        <taxon>Negativicutes</taxon>
        <taxon>Veillonellales</taxon>
        <taxon>Veillonellaceae</taxon>
        <taxon>Veillonella</taxon>
    </lineage>
</organism>
<reference evidence="2" key="1">
    <citation type="submission" date="2019-11" db="EMBL/GenBank/DDBJ databases">
        <authorList>
            <person name="Feng L."/>
        </authorList>
    </citation>
    <scope>NUCLEOTIDE SEQUENCE</scope>
    <source>
        <strain evidence="2">VrattiLFYP33</strain>
    </source>
</reference>
<proteinExistence type="predicted"/>
<keyword evidence="1" id="KW-0472">Membrane</keyword>
<dbReference type="EMBL" id="CACRUX010000033">
    <property type="protein sequence ID" value="VYT94100.1"/>
    <property type="molecule type" value="Genomic_DNA"/>
</dbReference>
<evidence type="ECO:0000313" key="2">
    <source>
        <dbReference type="EMBL" id="VYT94100.1"/>
    </source>
</evidence>
<evidence type="ECO:0000256" key="1">
    <source>
        <dbReference type="SAM" id="Phobius"/>
    </source>
</evidence>
<protein>
    <submittedName>
        <fullName evidence="2">Uncharacterized protein</fullName>
    </submittedName>
</protein>
<keyword evidence="1" id="KW-0812">Transmembrane</keyword>
<feature type="transmembrane region" description="Helical" evidence="1">
    <location>
        <begin position="21"/>
        <end position="44"/>
    </location>
</feature>
<dbReference type="AlphaFoldDB" id="A0A6N3AWS4"/>
<gene>
    <name evidence="2" type="ORF">VRLFYP33_00841</name>
</gene>